<evidence type="ECO:0000256" key="3">
    <source>
        <dbReference type="ARBA" id="ARBA00022723"/>
    </source>
</evidence>
<sequence length="508" mass="53717">MNALHPSRNRLASSRLGKGAAAALLLGVSACDHPTPQEKGCESLAGRTVEGVTLSGARLVAATGAVPEYCQVTGTLPPSLDFEVRLPSAWNDKTLFIGGGGFDGSIPSADSYTARGYASIASNGGHAGSAFDGSFATDPVKFDDFADLSTHRVLPVAKAIIREHYGRNSARTWFEGCSNGGREALIEAQRWPEDFDGIIARAPAYNFVELMLTFNRHAQQFSRPGAMLPKAKLELLSQAVLAACDAKDGLTDGVISNPAACQFDPTVLQCPGAEGDNCLTAPQVESVKTVYSPYRVNGKTLNEGWPPGGEADPDNWTAWITGGGNISLSGGALFAQGLIRSFITQDPAYDALAFQITDWLPRIDEVSARVSALDADLSRFRARGGKLILWHGGTDAAISQKGTEVYYEKVRQTAGGQEAADTFVEYFPAPGVNHCFGGAGPDSVDLLPALEAWVEGGPPPSQTGLVIRKEASTRGSALARPLCKYPRYPKYNGAGDAALAESFTCVEP</sequence>
<dbReference type="InterPro" id="IPR011118">
    <property type="entry name" value="Tannase/feruloyl_esterase"/>
</dbReference>
<dbReference type="GO" id="GO:0046872">
    <property type="term" value="F:metal ion binding"/>
    <property type="evidence" value="ECO:0007669"/>
    <property type="project" value="UniProtKB-KW"/>
</dbReference>
<dbReference type="Proteomes" id="UP000217289">
    <property type="component" value="Chromosome"/>
</dbReference>
<dbReference type="KEGG" id="mbd:MEBOL_001831"/>
<dbReference type="Pfam" id="PF07519">
    <property type="entry name" value="Tannase"/>
    <property type="match status" value="1"/>
</dbReference>
<evidence type="ECO:0000256" key="5">
    <source>
        <dbReference type="ARBA" id="ARBA00022801"/>
    </source>
</evidence>
<dbReference type="Gene3D" id="3.40.50.1820">
    <property type="entry name" value="alpha/beta hydrolase"/>
    <property type="match status" value="1"/>
</dbReference>
<reference evidence="8 9" key="1">
    <citation type="submission" date="2017-06" db="EMBL/GenBank/DDBJ databases">
        <authorList>
            <person name="Kim H.J."/>
            <person name="Triplett B.A."/>
        </authorList>
    </citation>
    <scope>NUCLEOTIDE SEQUENCE [LARGE SCALE GENOMIC DNA]</scope>
    <source>
        <strain evidence="8 9">DSM 14713</strain>
    </source>
</reference>
<dbReference type="RefSeq" id="WP_095977071.1">
    <property type="nucleotide sequence ID" value="NZ_CP022163.1"/>
</dbReference>
<evidence type="ECO:0000256" key="4">
    <source>
        <dbReference type="ARBA" id="ARBA00022729"/>
    </source>
</evidence>
<dbReference type="OrthoDB" id="7062032at2"/>
<dbReference type="PANTHER" id="PTHR33938">
    <property type="entry name" value="FERULOYL ESTERASE B-RELATED"/>
    <property type="match status" value="1"/>
</dbReference>
<name>A0A250I9G6_9BACT</name>
<keyword evidence="9" id="KW-1185">Reference proteome</keyword>
<evidence type="ECO:0000256" key="7">
    <source>
        <dbReference type="ARBA" id="ARBA00023157"/>
    </source>
</evidence>
<keyword evidence="4" id="KW-0732">Signal</keyword>
<evidence type="ECO:0000256" key="6">
    <source>
        <dbReference type="ARBA" id="ARBA00022837"/>
    </source>
</evidence>
<keyword evidence="7" id="KW-1015">Disulfide bond</keyword>
<dbReference type="GO" id="GO:0052689">
    <property type="term" value="F:carboxylic ester hydrolase activity"/>
    <property type="evidence" value="ECO:0007669"/>
    <property type="project" value="UniProtKB-KW"/>
</dbReference>
<evidence type="ECO:0000256" key="2">
    <source>
        <dbReference type="ARBA" id="ARBA00022487"/>
    </source>
</evidence>
<dbReference type="AlphaFoldDB" id="A0A250I9G6"/>
<proteinExistence type="inferred from homology"/>
<dbReference type="EMBL" id="CP022163">
    <property type="protein sequence ID" value="ATB28385.1"/>
    <property type="molecule type" value="Genomic_DNA"/>
</dbReference>
<keyword evidence="6" id="KW-0106">Calcium</keyword>
<evidence type="ECO:0000313" key="8">
    <source>
        <dbReference type="EMBL" id="ATB28385.1"/>
    </source>
</evidence>
<accession>A0A250I9G6</accession>
<evidence type="ECO:0000313" key="9">
    <source>
        <dbReference type="Proteomes" id="UP000217289"/>
    </source>
</evidence>
<keyword evidence="3" id="KW-0479">Metal-binding</keyword>
<evidence type="ECO:0008006" key="10">
    <source>
        <dbReference type="Google" id="ProtNLM"/>
    </source>
</evidence>
<protein>
    <recommendedName>
        <fullName evidence="10">Feruloyl esterase</fullName>
    </recommendedName>
</protein>
<keyword evidence="5" id="KW-0378">Hydrolase</keyword>
<keyword evidence="2" id="KW-0719">Serine esterase</keyword>
<dbReference type="PANTHER" id="PTHR33938:SF15">
    <property type="entry name" value="FERULOYL ESTERASE B-RELATED"/>
    <property type="match status" value="1"/>
</dbReference>
<dbReference type="SUPFAM" id="SSF53474">
    <property type="entry name" value="alpha/beta-Hydrolases"/>
    <property type="match status" value="1"/>
</dbReference>
<organism evidence="8 9">
    <name type="scientific">Melittangium boletus DSM 14713</name>
    <dbReference type="NCBI Taxonomy" id="1294270"/>
    <lineage>
        <taxon>Bacteria</taxon>
        <taxon>Pseudomonadati</taxon>
        <taxon>Myxococcota</taxon>
        <taxon>Myxococcia</taxon>
        <taxon>Myxococcales</taxon>
        <taxon>Cystobacterineae</taxon>
        <taxon>Archangiaceae</taxon>
        <taxon>Melittangium</taxon>
    </lineage>
</organism>
<gene>
    <name evidence="8" type="ORF">MEBOL_001831</name>
</gene>
<comment type="similarity">
    <text evidence="1">Belongs to the tannase family.</text>
</comment>
<evidence type="ECO:0000256" key="1">
    <source>
        <dbReference type="ARBA" id="ARBA00006249"/>
    </source>
</evidence>
<dbReference type="InterPro" id="IPR029058">
    <property type="entry name" value="AB_hydrolase_fold"/>
</dbReference>